<sequence length="118" mass="12748">MSEIKARTFGHTAAALIVFESTLAQRARAWETAECAQDIDAAERADIEALIPVQEAFFRDTCDINSRIDCMRMDIASLRRIAKASTAAAAAPNGANHFVTSYVDDLAEADDSNSAAPR</sequence>
<dbReference type="EMBL" id="JASNRB020000013">
    <property type="protein sequence ID" value="MFJ1470211.1"/>
    <property type="molecule type" value="Genomic_DNA"/>
</dbReference>
<name>A0ACC7MIL0_9BURK</name>
<gene>
    <name evidence="1" type="ORF">QPK29_021065</name>
</gene>
<reference evidence="1" key="1">
    <citation type="submission" date="2024-11" db="EMBL/GenBank/DDBJ databases">
        <title>Description of Massilia orientalis sp. nov., isolated from rhizosphere soil of Ageratina adenophora.</title>
        <authorList>
            <person name="Wang Y."/>
        </authorList>
    </citation>
    <scope>NUCLEOTIDE SEQUENCE</scope>
    <source>
        <strain evidence="1">YIM B02787</strain>
    </source>
</reference>
<evidence type="ECO:0000313" key="1">
    <source>
        <dbReference type="EMBL" id="MFJ1470211.1"/>
    </source>
</evidence>
<organism evidence="1 2">
    <name type="scientific">Massilia orientalis</name>
    <dbReference type="NCBI Taxonomy" id="3050128"/>
    <lineage>
        <taxon>Bacteria</taxon>
        <taxon>Pseudomonadati</taxon>
        <taxon>Pseudomonadota</taxon>
        <taxon>Betaproteobacteria</taxon>
        <taxon>Burkholderiales</taxon>
        <taxon>Oxalobacteraceae</taxon>
        <taxon>Telluria group</taxon>
        <taxon>Massilia</taxon>
    </lineage>
</organism>
<evidence type="ECO:0000313" key="2">
    <source>
        <dbReference type="Proteomes" id="UP001168096"/>
    </source>
</evidence>
<protein>
    <submittedName>
        <fullName evidence="1">Uncharacterized protein</fullName>
    </submittedName>
</protein>
<keyword evidence="2" id="KW-1185">Reference proteome</keyword>
<accession>A0ACC7MIL0</accession>
<proteinExistence type="predicted"/>
<comment type="caution">
    <text evidence="1">The sequence shown here is derived from an EMBL/GenBank/DDBJ whole genome shotgun (WGS) entry which is preliminary data.</text>
</comment>
<dbReference type="Proteomes" id="UP001168096">
    <property type="component" value="Unassembled WGS sequence"/>
</dbReference>